<dbReference type="InterPro" id="IPR007569">
    <property type="entry name" value="DUF559"/>
</dbReference>
<dbReference type="EMBL" id="JACBZX010000001">
    <property type="protein sequence ID" value="NYG35864.1"/>
    <property type="molecule type" value="Genomic_DNA"/>
</dbReference>
<accession>A0A852X6K2</accession>
<dbReference type="InterPro" id="IPR011335">
    <property type="entry name" value="Restrct_endonuc-II-like"/>
</dbReference>
<protein>
    <recommendedName>
        <fullName evidence="1">DUF559 domain-containing protein</fullName>
    </recommendedName>
</protein>
<keyword evidence="3" id="KW-1185">Reference proteome</keyword>
<sequence length="298" mass="32995">MPVDPEPLPPDLRQAHAFRTREATAAGVPAERLRRADVRSVTHGVRTCQDICGEEVLAALALGLSPPFAFSHQTAAAVWRLPLPGATGDEPVHVTRPSALAQTRRRGVVGHRGLESRTTTTLRGLPVTDLMDTWADLASCGLRTDDLVVVADVVVRRRPDLLVGLHQVAARRRRGGRALREAAALVRVGSDSPMETRTRLALVRSGLPEPELNGDIHDDTGGWVARCDLVWREARVVVEHEGDQHRTDRRRWRHDIARLRQLEALGWRVVRVTADDLHGRRLQELVALLAQLLLTPAR</sequence>
<dbReference type="Gene3D" id="3.40.960.10">
    <property type="entry name" value="VSR Endonuclease"/>
    <property type="match status" value="1"/>
</dbReference>
<reference evidence="2 3" key="1">
    <citation type="submission" date="2020-07" db="EMBL/GenBank/DDBJ databases">
        <title>Sequencing the genomes of 1000 actinobacteria strains.</title>
        <authorList>
            <person name="Klenk H.-P."/>
        </authorList>
    </citation>
    <scope>NUCLEOTIDE SEQUENCE [LARGE SCALE GENOMIC DNA]</scope>
    <source>
        <strain evidence="2 3">DSM 24723</strain>
    </source>
</reference>
<evidence type="ECO:0000259" key="1">
    <source>
        <dbReference type="Pfam" id="PF04480"/>
    </source>
</evidence>
<dbReference type="SUPFAM" id="SSF52980">
    <property type="entry name" value="Restriction endonuclease-like"/>
    <property type="match status" value="1"/>
</dbReference>
<dbReference type="Proteomes" id="UP000592181">
    <property type="component" value="Unassembled WGS sequence"/>
</dbReference>
<comment type="caution">
    <text evidence="2">The sequence shown here is derived from an EMBL/GenBank/DDBJ whole genome shotgun (WGS) entry which is preliminary data.</text>
</comment>
<proteinExistence type="predicted"/>
<organism evidence="2 3">
    <name type="scientific">Janibacter alkaliphilus</name>
    <dbReference type="NCBI Taxonomy" id="1069963"/>
    <lineage>
        <taxon>Bacteria</taxon>
        <taxon>Bacillati</taxon>
        <taxon>Actinomycetota</taxon>
        <taxon>Actinomycetes</taxon>
        <taxon>Micrococcales</taxon>
        <taxon>Intrasporangiaceae</taxon>
        <taxon>Janibacter</taxon>
    </lineage>
</organism>
<dbReference type="AlphaFoldDB" id="A0A852X6K2"/>
<name>A0A852X6K2_9MICO</name>
<dbReference type="Pfam" id="PF04480">
    <property type="entry name" value="DUF559"/>
    <property type="match status" value="1"/>
</dbReference>
<feature type="domain" description="DUF559" evidence="1">
    <location>
        <begin position="228"/>
        <end position="278"/>
    </location>
</feature>
<gene>
    <name evidence="2" type="ORF">BJY28_000333</name>
</gene>
<evidence type="ECO:0000313" key="3">
    <source>
        <dbReference type="Proteomes" id="UP000592181"/>
    </source>
</evidence>
<evidence type="ECO:0000313" key="2">
    <source>
        <dbReference type="EMBL" id="NYG35864.1"/>
    </source>
</evidence>
<dbReference type="RefSeq" id="WP_179461459.1">
    <property type="nucleotide sequence ID" value="NZ_JACBZX010000001.1"/>
</dbReference>